<dbReference type="GO" id="GO:0016491">
    <property type="term" value="F:oxidoreductase activity"/>
    <property type="evidence" value="ECO:0007669"/>
    <property type="project" value="InterPro"/>
</dbReference>
<evidence type="ECO:0000313" key="3">
    <source>
        <dbReference type="Proteomes" id="UP000030651"/>
    </source>
</evidence>
<dbReference type="GeneID" id="19276993"/>
<sequence>MRGRDLALDVNGFCCIQLETHPNSDDPQSQEKFLAQYFPLLTKAVKDLIGAKRVQIFNYEIRKRHPDFRAGEGGDFKHMQPAAMAHIDGTLSDSQRLVQKMNPDHYSALSKYRCQVLKYVVNHACESSF</sequence>
<evidence type="ECO:0000313" key="2">
    <source>
        <dbReference type="EMBL" id="ETS76593.1"/>
    </source>
</evidence>
<reference evidence="3" key="1">
    <citation type="journal article" date="2015" name="BMC Genomics">
        <title>Genomic and transcriptomic analysis of the endophytic fungus Pestalotiopsis fici reveals its lifestyle and high potential for synthesis of natural products.</title>
        <authorList>
            <person name="Wang X."/>
            <person name="Zhang X."/>
            <person name="Liu L."/>
            <person name="Xiang M."/>
            <person name="Wang W."/>
            <person name="Sun X."/>
            <person name="Che Y."/>
            <person name="Guo L."/>
            <person name="Liu G."/>
            <person name="Guo L."/>
            <person name="Wang C."/>
            <person name="Yin W.B."/>
            <person name="Stadler M."/>
            <person name="Zhang X."/>
            <person name="Liu X."/>
        </authorList>
    </citation>
    <scope>NUCLEOTIDE SEQUENCE [LARGE SCALE GENOMIC DNA]</scope>
    <source>
        <strain evidence="3">W106-1 / CGMCC3.15140</strain>
    </source>
</reference>
<dbReference type="EMBL" id="KI912117">
    <property type="protein sequence ID" value="ETS76593.1"/>
    <property type="molecule type" value="Genomic_DNA"/>
</dbReference>
<comment type="similarity">
    <text evidence="1">Belongs to the asaB hydroxylase/desaturase family.</text>
</comment>
<dbReference type="HOGENOM" id="CLU_1949566_0_0_1"/>
<dbReference type="eggNOG" id="ENOG502RJ8Y">
    <property type="taxonomic scope" value="Eukaryota"/>
</dbReference>
<dbReference type="OrthoDB" id="412788at2759"/>
<dbReference type="PANTHER" id="PTHR34598">
    <property type="entry name" value="BLL6449 PROTEIN"/>
    <property type="match status" value="1"/>
</dbReference>
<protein>
    <submittedName>
        <fullName evidence="2">Uncharacterized protein</fullName>
    </submittedName>
</protein>
<dbReference type="KEGG" id="pfy:PFICI_11980"/>
<keyword evidence="3" id="KW-1185">Reference proteome</keyword>
<dbReference type="PANTHER" id="PTHR34598:SF3">
    <property type="entry name" value="OXIDOREDUCTASE AN1597"/>
    <property type="match status" value="1"/>
</dbReference>
<name>W3WRW4_PESFW</name>
<organism evidence="2 3">
    <name type="scientific">Pestalotiopsis fici (strain W106-1 / CGMCC3.15140)</name>
    <dbReference type="NCBI Taxonomy" id="1229662"/>
    <lineage>
        <taxon>Eukaryota</taxon>
        <taxon>Fungi</taxon>
        <taxon>Dikarya</taxon>
        <taxon>Ascomycota</taxon>
        <taxon>Pezizomycotina</taxon>
        <taxon>Sordariomycetes</taxon>
        <taxon>Xylariomycetidae</taxon>
        <taxon>Amphisphaeriales</taxon>
        <taxon>Sporocadaceae</taxon>
        <taxon>Pestalotiopsis</taxon>
    </lineage>
</organism>
<dbReference type="Proteomes" id="UP000030651">
    <property type="component" value="Unassembled WGS sequence"/>
</dbReference>
<proteinExistence type="inferred from homology"/>
<dbReference type="AlphaFoldDB" id="W3WRW4"/>
<evidence type="ECO:0000256" key="1">
    <source>
        <dbReference type="ARBA" id="ARBA00023604"/>
    </source>
</evidence>
<dbReference type="RefSeq" id="XP_007838752.1">
    <property type="nucleotide sequence ID" value="XM_007840561.1"/>
</dbReference>
<dbReference type="InterPro" id="IPR044053">
    <property type="entry name" value="AsaB-like"/>
</dbReference>
<dbReference type="InParanoid" id="W3WRW4"/>
<accession>W3WRW4</accession>
<gene>
    <name evidence="2" type="ORF">PFICI_11980</name>
</gene>